<feature type="region of interest" description="Disordered" evidence="1">
    <location>
        <begin position="274"/>
        <end position="332"/>
    </location>
</feature>
<proteinExistence type="predicted"/>
<organism evidence="2">
    <name type="scientific">viral metagenome</name>
    <dbReference type="NCBI Taxonomy" id="1070528"/>
    <lineage>
        <taxon>unclassified sequences</taxon>
        <taxon>metagenomes</taxon>
        <taxon>organismal metagenomes</taxon>
    </lineage>
</organism>
<protein>
    <submittedName>
        <fullName evidence="2">Uncharacterized protein</fullName>
    </submittedName>
</protein>
<feature type="compositionally biased region" description="Basic residues" evidence="1">
    <location>
        <begin position="297"/>
        <end position="332"/>
    </location>
</feature>
<evidence type="ECO:0000313" key="2">
    <source>
        <dbReference type="EMBL" id="QHU32327.1"/>
    </source>
</evidence>
<dbReference type="EMBL" id="MN740538">
    <property type="protein sequence ID" value="QHU32327.1"/>
    <property type="molecule type" value="Genomic_DNA"/>
</dbReference>
<accession>A0A6C0LP41</accession>
<reference evidence="2" key="1">
    <citation type="journal article" date="2020" name="Nature">
        <title>Giant virus diversity and host interactions through global metagenomics.</title>
        <authorList>
            <person name="Schulz F."/>
            <person name="Roux S."/>
            <person name="Paez-Espino D."/>
            <person name="Jungbluth S."/>
            <person name="Walsh D.A."/>
            <person name="Denef V.J."/>
            <person name="McMahon K.D."/>
            <person name="Konstantinidis K.T."/>
            <person name="Eloe-Fadrosh E.A."/>
            <person name="Kyrpides N.C."/>
            <person name="Woyke T."/>
        </authorList>
    </citation>
    <scope>NUCLEOTIDE SEQUENCE</scope>
    <source>
        <strain evidence="2">GVMAG-M-3300027963-9</strain>
    </source>
</reference>
<evidence type="ECO:0000256" key="1">
    <source>
        <dbReference type="SAM" id="MobiDB-lite"/>
    </source>
</evidence>
<dbReference type="AlphaFoldDB" id="A0A6C0LP41"/>
<sequence>MDLPDQHFLDRLSAQCQRLIEHYDNLPDGNAEKDEGYSSFNFTISIRYNQFIYRSSFEVTYDGTLNIQNGCLQVSFGNEGYVSHVDANSPAKGCIVRAGHPYLERGTKDVVTVLLTKFALNMPNKDGEDIYLQDAAKIPGTNTYLSPFNLVRGGDATYVKYGYMSTGSYDQLKEIISNFTFMDLNDDLQDAVQQRLGRMPAEDELLTEVMSEIFLQNDQGLSDQVLEYICDENDIHLGEGESEGDLFYFIFDENEGFANGWEHLVEIMNYEDDWPEDDENGNGNGNGNGMNYEGGRRKSRKQKSKAKTKKSRSIRRLIRRLTRRKSKKSRRQ</sequence>
<name>A0A6C0LP41_9ZZZZ</name>